<dbReference type="AlphaFoldDB" id="Q1EQQ8"/>
<evidence type="ECO:0000313" key="1">
    <source>
        <dbReference type="EMBL" id="BAE95462.1"/>
    </source>
</evidence>
<dbReference type="PANTHER" id="PTHR42708">
    <property type="entry name" value="ATP/GTP-BINDING PROTEIN-RELATED"/>
    <property type="match status" value="1"/>
</dbReference>
<dbReference type="InterPro" id="IPR052705">
    <property type="entry name" value="Gliding_Motility_GTPase"/>
</dbReference>
<reference evidence="1" key="1">
    <citation type="journal article" date="2006" name="Proc. Natl. Acad. Sci. U.S.A.">
        <title>Amplification of the entire kanamycin biosynthetic gene cluster during empirical strain improvement of Streptomyces kanamyceticus.</title>
        <authorList>
            <person name="Yanai K."/>
            <person name="Murakami T."/>
            <person name="Bibb M."/>
        </authorList>
    </citation>
    <scope>NUCLEOTIDE SEQUENCE</scope>
    <source>
        <strain evidence="1">NBRC 13414</strain>
    </source>
</reference>
<name>Q1EQQ8_STRKN</name>
<sequence>MSHSNELSIHGASGSAAPRVNDVLAHLEQVGEGHTGTADGLNRLMAWMDGHVGPVAEDSTYAASAEQYGLHGMVLGGYRAGAGAFVQSVTLQLWGQRSESFGILSTDAGSLKLFAPGDTWPTEEWDRWAEGSVGAVIVANTQHLEDCFAALRYVETRGIQHVVAVPHVAGAPTYEEEDIRSALGVPATVPLTRFSTQEKATVGNTLIVLVEHHLRRLRAQHPDVLEELRTFLDSMERESLLQ</sequence>
<protein>
    <submittedName>
        <fullName evidence="1">Putative ATP/GTP-binding protein</fullName>
    </submittedName>
</protein>
<proteinExistence type="predicted"/>
<dbReference type="RefSeq" id="WP_150493023.1">
    <property type="nucleotide sequence ID" value="NZ_CP023699.1"/>
</dbReference>
<organism evidence="1">
    <name type="scientific">Streptomyces kanamyceticus</name>
    <dbReference type="NCBI Taxonomy" id="1967"/>
    <lineage>
        <taxon>Bacteria</taxon>
        <taxon>Bacillati</taxon>
        <taxon>Actinomycetota</taxon>
        <taxon>Actinomycetes</taxon>
        <taxon>Kitasatosporales</taxon>
        <taxon>Streptomycetaceae</taxon>
        <taxon>Streptomyces</taxon>
    </lineage>
</organism>
<dbReference type="PANTHER" id="PTHR42708:SF1">
    <property type="entry name" value="GLIDING MOTILITY PROTEIN MGLA"/>
    <property type="match status" value="1"/>
</dbReference>
<dbReference type="EMBL" id="AB254080">
    <property type="protein sequence ID" value="BAE95462.1"/>
    <property type="molecule type" value="Genomic_DNA"/>
</dbReference>
<accession>Q1EQQ8</accession>